<dbReference type="EMBL" id="JAGIKX010000055">
    <property type="protein sequence ID" value="MBP2259124.1"/>
    <property type="molecule type" value="Genomic_DNA"/>
</dbReference>
<comment type="caution">
    <text evidence="2">The sequence shown here is derived from an EMBL/GenBank/DDBJ whole genome shotgun (WGS) entry which is preliminary data.</text>
</comment>
<accession>A0ABS4SCA1</accession>
<feature type="domain" description="Carboxymuconolactone decarboxylase-like" evidence="1">
    <location>
        <begin position="25"/>
        <end position="107"/>
    </location>
</feature>
<protein>
    <submittedName>
        <fullName evidence="2">AhpD family alkylhydroperoxidase</fullName>
    </submittedName>
</protein>
<proteinExistence type="predicted"/>
<dbReference type="InterPro" id="IPR029032">
    <property type="entry name" value="AhpD-like"/>
</dbReference>
<reference evidence="2 3" key="1">
    <citation type="submission" date="2021-03" db="EMBL/GenBank/DDBJ databases">
        <title>Genomic Encyclopedia of Type Strains, Phase IV (KMG-IV): sequencing the most valuable type-strain genomes for metagenomic binning, comparative biology and taxonomic classification.</title>
        <authorList>
            <person name="Goeker M."/>
        </authorList>
    </citation>
    <scope>NUCLEOTIDE SEQUENCE [LARGE SCALE GENOMIC DNA]</scope>
    <source>
        <strain evidence="2 3">DSM 25790</strain>
    </source>
</reference>
<dbReference type="NCBIfam" id="TIGR00778">
    <property type="entry name" value="ahpD_dom"/>
    <property type="match status" value="2"/>
</dbReference>
<dbReference type="SUPFAM" id="SSF69118">
    <property type="entry name" value="AhpD-like"/>
    <property type="match status" value="2"/>
</dbReference>
<sequence length="221" mass="23800">MSHSTDTLYKKSYFSRIGELREYAPEAFKSFFSFNEQALAEGALTVKVKELIAVAVAHITGCPYCIDLHVGNAKEQEASKEEIAEAVFVSAALKAGAAAAHGVNALNAYDGESSDELYRTSYFQRLKEFGALQGDAFRAFADFDKQALKANILTEKEKELIAVAAAHTTGCAYCIDLHTKNAKKTGASVNEVAEAIFVAVALQAGSAFAHSVNALNAYDRK</sequence>
<dbReference type="PANTHER" id="PTHR33930">
    <property type="entry name" value="ALKYL HYDROPEROXIDE REDUCTASE AHPD"/>
    <property type="match status" value="1"/>
</dbReference>
<dbReference type="PANTHER" id="PTHR33930:SF8">
    <property type="entry name" value="4-CARBOXYMUCONOLACTONE DECARBOXYLASE"/>
    <property type="match status" value="1"/>
</dbReference>
<evidence type="ECO:0000313" key="3">
    <source>
        <dbReference type="Proteomes" id="UP001519294"/>
    </source>
</evidence>
<dbReference type="InterPro" id="IPR004675">
    <property type="entry name" value="AhpD_core"/>
</dbReference>
<name>A0ABS4SCA1_9BACI</name>
<dbReference type="InterPro" id="IPR003779">
    <property type="entry name" value="CMD-like"/>
</dbReference>
<evidence type="ECO:0000313" key="2">
    <source>
        <dbReference type="EMBL" id="MBP2259124.1"/>
    </source>
</evidence>
<gene>
    <name evidence="2" type="ORF">J2Z81_003117</name>
</gene>
<dbReference type="RefSeq" id="WP_029267713.1">
    <property type="nucleotide sequence ID" value="NZ_JAGIKX010000055.1"/>
</dbReference>
<dbReference type="Pfam" id="PF02627">
    <property type="entry name" value="CMD"/>
    <property type="match status" value="2"/>
</dbReference>
<organism evidence="2 3">
    <name type="scientific">Virgibacillus alimentarius</name>
    <dbReference type="NCBI Taxonomy" id="698769"/>
    <lineage>
        <taxon>Bacteria</taxon>
        <taxon>Bacillati</taxon>
        <taxon>Bacillota</taxon>
        <taxon>Bacilli</taxon>
        <taxon>Bacillales</taxon>
        <taxon>Bacillaceae</taxon>
        <taxon>Virgibacillus</taxon>
    </lineage>
</organism>
<keyword evidence="3" id="KW-1185">Reference proteome</keyword>
<feature type="domain" description="Carboxymuconolactone decarboxylase-like" evidence="1">
    <location>
        <begin position="135"/>
        <end position="216"/>
    </location>
</feature>
<evidence type="ECO:0000259" key="1">
    <source>
        <dbReference type="Pfam" id="PF02627"/>
    </source>
</evidence>
<dbReference type="Gene3D" id="1.20.1290.10">
    <property type="entry name" value="AhpD-like"/>
    <property type="match status" value="2"/>
</dbReference>
<dbReference type="Proteomes" id="UP001519294">
    <property type="component" value="Unassembled WGS sequence"/>
</dbReference>